<accession>A0A8J5UYU3</accession>
<evidence type="ECO:0000313" key="2">
    <source>
        <dbReference type="EMBL" id="KAG7664595.1"/>
    </source>
</evidence>
<evidence type="ECO:0000256" key="1">
    <source>
        <dbReference type="SAM" id="MobiDB-lite"/>
    </source>
</evidence>
<proteinExistence type="predicted"/>
<evidence type="ECO:0000313" key="3">
    <source>
        <dbReference type="Proteomes" id="UP000694255"/>
    </source>
</evidence>
<dbReference type="Proteomes" id="UP000694255">
    <property type="component" value="Unassembled WGS sequence"/>
</dbReference>
<dbReference type="AlphaFoldDB" id="A0A8J5UYU3"/>
<organism evidence="2 3">
    <name type="scientific">[Candida] subhashii</name>
    <dbReference type="NCBI Taxonomy" id="561895"/>
    <lineage>
        <taxon>Eukaryota</taxon>
        <taxon>Fungi</taxon>
        <taxon>Dikarya</taxon>
        <taxon>Ascomycota</taxon>
        <taxon>Saccharomycotina</taxon>
        <taxon>Pichiomycetes</taxon>
        <taxon>Debaryomycetaceae</taxon>
        <taxon>Spathaspora</taxon>
    </lineage>
</organism>
<name>A0A8J5UYU3_9ASCO</name>
<comment type="caution">
    <text evidence="2">The sequence shown here is derived from an EMBL/GenBank/DDBJ whole genome shotgun (WGS) entry which is preliminary data.</text>
</comment>
<gene>
    <name evidence="2" type="ORF">J8A68_001890</name>
</gene>
<dbReference type="EMBL" id="JAGSYN010000070">
    <property type="protein sequence ID" value="KAG7664595.1"/>
    <property type="molecule type" value="Genomic_DNA"/>
</dbReference>
<feature type="region of interest" description="Disordered" evidence="1">
    <location>
        <begin position="78"/>
        <end position="98"/>
    </location>
</feature>
<dbReference type="RefSeq" id="XP_049264827.1">
    <property type="nucleotide sequence ID" value="XM_049405581.1"/>
</dbReference>
<sequence length="98" mass="10856">MYSKLSKTFQISDYSIPKLLSPKEFFKLESTAKKKYFRSLFQKHQTGAREICNDLHVKPTTETSSSSIYPSGTSSFSVYPSGTSSFSVYPSGTSSSSV</sequence>
<keyword evidence="3" id="KW-1185">Reference proteome</keyword>
<protein>
    <submittedName>
        <fullName evidence="2">Uncharacterized protein</fullName>
    </submittedName>
</protein>
<feature type="compositionally biased region" description="Low complexity" evidence="1">
    <location>
        <begin position="84"/>
        <end position="98"/>
    </location>
</feature>
<dbReference type="GeneID" id="73468691"/>
<reference evidence="2 3" key="1">
    <citation type="journal article" date="2021" name="DNA Res.">
        <title>Genome analysis of Candida subhashii reveals its hybrid nature and dual mitochondrial genome conformations.</title>
        <authorList>
            <person name="Mixao V."/>
            <person name="Hegedusova E."/>
            <person name="Saus E."/>
            <person name="Pryszcz L.P."/>
            <person name="Cillingova A."/>
            <person name="Nosek J."/>
            <person name="Gabaldon T."/>
        </authorList>
    </citation>
    <scope>NUCLEOTIDE SEQUENCE [LARGE SCALE GENOMIC DNA]</scope>
    <source>
        <strain evidence="2 3">CBS 10753</strain>
    </source>
</reference>